<evidence type="ECO:0000313" key="1">
    <source>
        <dbReference type="EMBL" id="KAL3778430.1"/>
    </source>
</evidence>
<organism evidence="1 2">
    <name type="scientific">Cyclotella atomus</name>
    <dbReference type="NCBI Taxonomy" id="382360"/>
    <lineage>
        <taxon>Eukaryota</taxon>
        <taxon>Sar</taxon>
        <taxon>Stramenopiles</taxon>
        <taxon>Ochrophyta</taxon>
        <taxon>Bacillariophyta</taxon>
        <taxon>Coscinodiscophyceae</taxon>
        <taxon>Thalassiosirophycidae</taxon>
        <taxon>Stephanodiscales</taxon>
        <taxon>Stephanodiscaceae</taxon>
        <taxon>Cyclotella</taxon>
    </lineage>
</organism>
<keyword evidence="2" id="KW-1185">Reference proteome</keyword>
<name>A0ABD3NQI6_9STRA</name>
<dbReference type="EMBL" id="JALLPJ020000986">
    <property type="protein sequence ID" value="KAL3778430.1"/>
    <property type="molecule type" value="Genomic_DNA"/>
</dbReference>
<accession>A0ABD3NQI6</accession>
<gene>
    <name evidence="1" type="ORF">ACHAWO_002831</name>
</gene>
<evidence type="ECO:0000313" key="2">
    <source>
        <dbReference type="Proteomes" id="UP001530400"/>
    </source>
</evidence>
<protein>
    <submittedName>
        <fullName evidence="1">Uncharacterized protein</fullName>
    </submittedName>
</protein>
<comment type="caution">
    <text evidence="1">The sequence shown here is derived from an EMBL/GenBank/DDBJ whole genome shotgun (WGS) entry which is preliminary data.</text>
</comment>
<sequence length="87" mass="9914">MATGAIPKWNKSDDAKLLDLINRPNNGIDLSRGKENVKRIHKHWPNRQWKNFATLIRGKLQDLKTARLLHGGRRCKLSVTQNVSSTS</sequence>
<dbReference type="AlphaFoldDB" id="A0ABD3NQI6"/>
<dbReference type="Proteomes" id="UP001530400">
    <property type="component" value="Unassembled WGS sequence"/>
</dbReference>
<reference evidence="1 2" key="1">
    <citation type="submission" date="2024-10" db="EMBL/GenBank/DDBJ databases">
        <title>Updated reference genomes for cyclostephanoid diatoms.</title>
        <authorList>
            <person name="Roberts W.R."/>
            <person name="Alverson A.J."/>
        </authorList>
    </citation>
    <scope>NUCLEOTIDE SEQUENCE [LARGE SCALE GENOMIC DNA]</scope>
    <source>
        <strain evidence="1 2">AJA010-31</strain>
    </source>
</reference>
<proteinExistence type="predicted"/>